<dbReference type="RefSeq" id="WP_309966766.1">
    <property type="nucleotide sequence ID" value="NZ_JAVDWH010000001.1"/>
</dbReference>
<dbReference type="InterPro" id="IPR009057">
    <property type="entry name" value="Homeodomain-like_sf"/>
</dbReference>
<keyword evidence="7" id="KW-1185">Reference proteome</keyword>
<evidence type="ECO:0000256" key="4">
    <source>
        <dbReference type="PROSITE-ProRule" id="PRU00335"/>
    </source>
</evidence>
<sequence length="194" mass="20705">MTAPRRRGRPSAESAGDTKQAILDAARTQFAAKGFAGASMRSIAADAGVDASLISHYFGDKARLLVATMQLPVNPVEKIASVVEGGPDGMAERLLRTFLSAWDPHRDAFSAMIRTTLGSGDGQAPMIQLARNVLITSLLGVLEGDDRELRANLIAGQLIGMATMRYVVRMEPLADAPIDDVVRLYAAPMQQLIG</sequence>
<dbReference type="EMBL" id="JAVDWH010000001">
    <property type="protein sequence ID" value="MDR7085826.1"/>
    <property type="molecule type" value="Genomic_DNA"/>
</dbReference>
<dbReference type="SUPFAM" id="SSF46689">
    <property type="entry name" value="Homeodomain-like"/>
    <property type="match status" value="1"/>
</dbReference>
<keyword evidence="1" id="KW-0805">Transcription regulation</keyword>
<evidence type="ECO:0000313" key="7">
    <source>
        <dbReference type="Proteomes" id="UP001257739"/>
    </source>
</evidence>
<evidence type="ECO:0000256" key="1">
    <source>
        <dbReference type="ARBA" id="ARBA00023015"/>
    </source>
</evidence>
<keyword evidence="2 4" id="KW-0238">DNA-binding</keyword>
<evidence type="ECO:0000259" key="5">
    <source>
        <dbReference type="PROSITE" id="PS50977"/>
    </source>
</evidence>
<proteinExistence type="predicted"/>
<name>A0ABU1UKY1_9ACTN</name>
<dbReference type="InterPro" id="IPR041678">
    <property type="entry name" value="TetR_C_16"/>
</dbReference>
<protein>
    <submittedName>
        <fullName evidence="6">AcrR family transcriptional regulator</fullName>
    </submittedName>
</protein>
<dbReference type="Gene3D" id="1.10.357.10">
    <property type="entry name" value="Tetracycline Repressor, domain 2"/>
    <property type="match status" value="1"/>
</dbReference>
<dbReference type="PRINTS" id="PR00455">
    <property type="entry name" value="HTHTETR"/>
</dbReference>
<accession>A0ABU1UKY1</accession>
<organism evidence="6 7">
    <name type="scientific">Aeromicrobium panaciterrae</name>
    <dbReference type="NCBI Taxonomy" id="363861"/>
    <lineage>
        <taxon>Bacteria</taxon>
        <taxon>Bacillati</taxon>
        <taxon>Actinomycetota</taxon>
        <taxon>Actinomycetes</taxon>
        <taxon>Propionibacteriales</taxon>
        <taxon>Nocardioidaceae</taxon>
        <taxon>Aeromicrobium</taxon>
    </lineage>
</organism>
<feature type="domain" description="HTH tetR-type" evidence="5">
    <location>
        <begin position="16"/>
        <end position="76"/>
    </location>
</feature>
<gene>
    <name evidence="6" type="ORF">J2X11_000665</name>
</gene>
<dbReference type="InterPro" id="IPR036271">
    <property type="entry name" value="Tet_transcr_reg_TetR-rel_C_sf"/>
</dbReference>
<dbReference type="SUPFAM" id="SSF48498">
    <property type="entry name" value="Tetracyclin repressor-like, C-terminal domain"/>
    <property type="match status" value="1"/>
</dbReference>
<dbReference type="InterPro" id="IPR001647">
    <property type="entry name" value="HTH_TetR"/>
</dbReference>
<comment type="caution">
    <text evidence="6">The sequence shown here is derived from an EMBL/GenBank/DDBJ whole genome shotgun (WGS) entry which is preliminary data.</text>
</comment>
<dbReference type="Pfam" id="PF17920">
    <property type="entry name" value="TetR_C_16"/>
    <property type="match status" value="1"/>
</dbReference>
<dbReference type="PANTHER" id="PTHR30055">
    <property type="entry name" value="HTH-TYPE TRANSCRIPTIONAL REGULATOR RUTR"/>
    <property type="match status" value="1"/>
</dbReference>
<dbReference type="Gene3D" id="1.10.10.60">
    <property type="entry name" value="Homeodomain-like"/>
    <property type="match status" value="1"/>
</dbReference>
<reference evidence="6 7" key="1">
    <citation type="submission" date="2023-07" db="EMBL/GenBank/DDBJ databases">
        <title>Sorghum-associated microbial communities from plants grown in Nebraska, USA.</title>
        <authorList>
            <person name="Schachtman D."/>
        </authorList>
    </citation>
    <scope>NUCLEOTIDE SEQUENCE [LARGE SCALE GENOMIC DNA]</scope>
    <source>
        <strain evidence="6 7">BE248</strain>
    </source>
</reference>
<evidence type="ECO:0000256" key="3">
    <source>
        <dbReference type="ARBA" id="ARBA00023163"/>
    </source>
</evidence>
<dbReference type="Pfam" id="PF00440">
    <property type="entry name" value="TetR_N"/>
    <property type="match status" value="1"/>
</dbReference>
<keyword evidence="3" id="KW-0804">Transcription</keyword>
<dbReference type="PANTHER" id="PTHR30055:SF234">
    <property type="entry name" value="HTH-TYPE TRANSCRIPTIONAL REGULATOR BETI"/>
    <property type="match status" value="1"/>
</dbReference>
<dbReference type="Proteomes" id="UP001257739">
    <property type="component" value="Unassembled WGS sequence"/>
</dbReference>
<evidence type="ECO:0000256" key="2">
    <source>
        <dbReference type="ARBA" id="ARBA00023125"/>
    </source>
</evidence>
<dbReference type="InterPro" id="IPR050109">
    <property type="entry name" value="HTH-type_TetR-like_transc_reg"/>
</dbReference>
<evidence type="ECO:0000313" key="6">
    <source>
        <dbReference type="EMBL" id="MDR7085826.1"/>
    </source>
</evidence>
<feature type="DNA-binding region" description="H-T-H motif" evidence="4">
    <location>
        <begin position="39"/>
        <end position="58"/>
    </location>
</feature>
<dbReference type="PROSITE" id="PS50977">
    <property type="entry name" value="HTH_TETR_2"/>
    <property type="match status" value="1"/>
</dbReference>